<dbReference type="Proteomes" id="UP000195728">
    <property type="component" value="Unassembled WGS sequence"/>
</dbReference>
<dbReference type="EMBL" id="FMBG01000012">
    <property type="protein sequence ID" value="SCC31607.1"/>
    <property type="molecule type" value="Genomic_DNA"/>
</dbReference>
<accession>A0AB37YRL4</accession>
<protein>
    <submittedName>
        <fullName evidence="1">Uncharacterized protein</fullName>
    </submittedName>
</protein>
<organism evidence="1 2">
    <name type="scientific">Bacillus wiedmannii</name>
    <dbReference type="NCBI Taxonomy" id="1890302"/>
    <lineage>
        <taxon>Bacteria</taxon>
        <taxon>Bacillati</taxon>
        <taxon>Bacillota</taxon>
        <taxon>Bacilli</taxon>
        <taxon>Bacillales</taxon>
        <taxon>Bacillaceae</taxon>
        <taxon>Bacillus</taxon>
        <taxon>Bacillus cereus group</taxon>
    </lineage>
</organism>
<sequence length="17" mass="1901">MLKEHKPEMIGMSADAI</sequence>
<proteinExistence type="predicted"/>
<comment type="caution">
    <text evidence="1">The sequence shown here is derived from an EMBL/GenBank/DDBJ whole genome shotgun (WGS) entry which is preliminary data.</text>
</comment>
<gene>
    <name evidence="1" type="ORF">BC10311_02606</name>
</gene>
<reference evidence="1 2" key="1">
    <citation type="submission" date="2016-08" db="EMBL/GenBank/DDBJ databases">
        <authorList>
            <person name="Loux V."/>
            <person name="Rue O."/>
        </authorList>
    </citation>
    <scope>NUCLEOTIDE SEQUENCE [LARGE SCALE GENOMIC DNA]</scope>
    <source>
        <strain evidence="1 2">WSBC_10311</strain>
    </source>
</reference>
<name>A0AB37YRL4_9BACI</name>
<evidence type="ECO:0000313" key="1">
    <source>
        <dbReference type="EMBL" id="SCC31607.1"/>
    </source>
</evidence>
<dbReference type="AlphaFoldDB" id="A0AB37YRL4"/>
<evidence type="ECO:0000313" key="2">
    <source>
        <dbReference type="Proteomes" id="UP000195728"/>
    </source>
</evidence>